<gene>
    <name evidence="3" type="ORF">AAE021_00090</name>
</gene>
<feature type="compositionally biased region" description="Basic and acidic residues" evidence="1">
    <location>
        <begin position="185"/>
        <end position="198"/>
    </location>
</feature>
<reference evidence="3 4" key="1">
    <citation type="submission" date="2024-04" db="EMBL/GenBank/DDBJ databases">
        <title>Arthrobacter sp. from Plains bison fecal sample.</title>
        <authorList>
            <person name="Ruzzini A."/>
        </authorList>
    </citation>
    <scope>NUCLEOTIDE SEQUENCE [LARGE SCALE GENOMIC DNA]</scope>
    <source>
        <strain evidence="3 4">EINP1</strain>
    </source>
</reference>
<evidence type="ECO:0000313" key="4">
    <source>
        <dbReference type="Proteomes" id="UP001448858"/>
    </source>
</evidence>
<dbReference type="RefSeq" id="WP_342023677.1">
    <property type="nucleotide sequence ID" value="NZ_CP151657.1"/>
</dbReference>
<sequence length="211" mass="23257">MTAFTRRVRRRWPVPAAGALGMVLVATGCFAPPSADSAETETTMATPSEKLSPEEFAAVQGQLEELFPSLEDTAADSVELSLRSLRESSCFGPEVKDRQTQTSWLGILRGVPADDTAANAAIDALSLQLQSDNWTLVEEYRTPDVDIGQVRLVYLEQDQVNLRLIHEHGYPDKVEVLASTGCYGHPKDHRMQRSRMDPEYGTSSQEYPDGA</sequence>
<keyword evidence="4" id="KW-1185">Reference proteome</keyword>
<evidence type="ECO:0000313" key="3">
    <source>
        <dbReference type="EMBL" id="WZP16031.1"/>
    </source>
</evidence>
<evidence type="ECO:0000256" key="1">
    <source>
        <dbReference type="SAM" id="MobiDB-lite"/>
    </source>
</evidence>
<protein>
    <recommendedName>
        <fullName evidence="5">Lipoprotein</fullName>
    </recommendedName>
</protein>
<evidence type="ECO:0000256" key="2">
    <source>
        <dbReference type="SAM" id="SignalP"/>
    </source>
</evidence>
<accession>A0ABZ2ZV53</accession>
<dbReference type="EMBL" id="CP151657">
    <property type="protein sequence ID" value="WZP16031.1"/>
    <property type="molecule type" value="Genomic_DNA"/>
</dbReference>
<dbReference type="PROSITE" id="PS51257">
    <property type="entry name" value="PROKAR_LIPOPROTEIN"/>
    <property type="match status" value="1"/>
</dbReference>
<organism evidence="3 4">
    <name type="scientific">Arthrobacter citreus</name>
    <dbReference type="NCBI Taxonomy" id="1670"/>
    <lineage>
        <taxon>Bacteria</taxon>
        <taxon>Bacillati</taxon>
        <taxon>Actinomycetota</taxon>
        <taxon>Actinomycetes</taxon>
        <taxon>Micrococcales</taxon>
        <taxon>Micrococcaceae</taxon>
        <taxon>Arthrobacter</taxon>
    </lineage>
</organism>
<dbReference type="Proteomes" id="UP001448858">
    <property type="component" value="Chromosome"/>
</dbReference>
<feature type="compositionally biased region" description="Polar residues" evidence="1">
    <location>
        <begin position="201"/>
        <end position="211"/>
    </location>
</feature>
<feature type="chain" id="PRO_5046017553" description="Lipoprotein" evidence="2">
    <location>
        <begin position="32"/>
        <end position="211"/>
    </location>
</feature>
<name>A0ABZ2ZV53_9MICC</name>
<feature type="region of interest" description="Disordered" evidence="1">
    <location>
        <begin position="185"/>
        <end position="211"/>
    </location>
</feature>
<keyword evidence="2" id="KW-0732">Signal</keyword>
<evidence type="ECO:0008006" key="5">
    <source>
        <dbReference type="Google" id="ProtNLM"/>
    </source>
</evidence>
<proteinExistence type="predicted"/>
<feature type="signal peptide" evidence="2">
    <location>
        <begin position="1"/>
        <end position="31"/>
    </location>
</feature>